<dbReference type="InterPro" id="IPR025669">
    <property type="entry name" value="AAA_dom"/>
</dbReference>
<comment type="subcellular location">
    <subcellularLocation>
        <location evidence="1">Cell inner membrane</location>
        <topology evidence="1">Multi-pass membrane protein</topology>
    </subcellularLocation>
</comment>
<evidence type="ECO:0000313" key="21">
    <source>
        <dbReference type="Proteomes" id="UP000199532"/>
    </source>
</evidence>
<dbReference type="EMBL" id="FNXY01000001">
    <property type="protein sequence ID" value="SEI40507.1"/>
    <property type="molecule type" value="Genomic_DNA"/>
</dbReference>
<keyword evidence="5" id="KW-1003">Cell membrane</keyword>
<evidence type="ECO:0000259" key="18">
    <source>
        <dbReference type="Pfam" id="PF13614"/>
    </source>
</evidence>
<evidence type="ECO:0000256" key="16">
    <source>
        <dbReference type="SAM" id="Phobius"/>
    </source>
</evidence>
<organism evidence="20 21">
    <name type="scientific">Dyadobacter koreensis</name>
    <dbReference type="NCBI Taxonomy" id="408657"/>
    <lineage>
        <taxon>Bacteria</taxon>
        <taxon>Pseudomonadati</taxon>
        <taxon>Bacteroidota</taxon>
        <taxon>Cytophagia</taxon>
        <taxon>Cytophagales</taxon>
        <taxon>Spirosomataceae</taxon>
        <taxon>Dyadobacter</taxon>
    </lineage>
</organism>
<evidence type="ECO:0000313" key="20">
    <source>
        <dbReference type="EMBL" id="SEI40507.1"/>
    </source>
</evidence>
<evidence type="ECO:0000256" key="8">
    <source>
        <dbReference type="ARBA" id="ARBA00022692"/>
    </source>
</evidence>
<dbReference type="EC" id="2.7.10.2" evidence="4"/>
<evidence type="ECO:0000256" key="5">
    <source>
        <dbReference type="ARBA" id="ARBA00022475"/>
    </source>
</evidence>
<evidence type="ECO:0000259" key="17">
    <source>
        <dbReference type="Pfam" id="PF02706"/>
    </source>
</evidence>
<reference evidence="20 21" key="1">
    <citation type="submission" date="2016-10" db="EMBL/GenBank/DDBJ databases">
        <authorList>
            <person name="de Groot N.N."/>
        </authorList>
    </citation>
    <scope>NUCLEOTIDE SEQUENCE [LARGE SCALE GENOMIC DNA]</scope>
    <source>
        <strain evidence="20 21">DSM 19938</strain>
    </source>
</reference>
<evidence type="ECO:0000256" key="7">
    <source>
        <dbReference type="ARBA" id="ARBA00022679"/>
    </source>
</evidence>
<dbReference type="InterPro" id="IPR032807">
    <property type="entry name" value="GNVR"/>
</dbReference>
<keyword evidence="9" id="KW-0547">Nucleotide-binding</keyword>
<dbReference type="InterPro" id="IPR003856">
    <property type="entry name" value="LPS_length_determ_N"/>
</dbReference>
<dbReference type="CDD" id="cd05387">
    <property type="entry name" value="BY-kinase"/>
    <property type="match status" value="1"/>
</dbReference>
<dbReference type="InterPro" id="IPR050445">
    <property type="entry name" value="Bact_polysacc_biosynth/exp"/>
</dbReference>
<keyword evidence="14" id="KW-0829">Tyrosine-protein kinase</keyword>
<evidence type="ECO:0000259" key="19">
    <source>
        <dbReference type="Pfam" id="PF13807"/>
    </source>
</evidence>
<dbReference type="OrthoDB" id="9794577at2"/>
<dbReference type="NCBIfam" id="TIGR01007">
    <property type="entry name" value="eps_fam"/>
    <property type="match status" value="1"/>
</dbReference>
<evidence type="ECO:0000256" key="15">
    <source>
        <dbReference type="ARBA" id="ARBA00051245"/>
    </source>
</evidence>
<dbReference type="PANTHER" id="PTHR32309:SF13">
    <property type="entry name" value="FERRIC ENTEROBACTIN TRANSPORT PROTEIN FEPE"/>
    <property type="match status" value="1"/>
</dbReference>
<evidence type="ECO:0000256" key="11">
    <source>
        <dbReference type="ARBA" id="ARBA00022840"/>
    </source>
</evidence>
<dbReference type="Proteomes" id="UP000199532">
    <property type="component" value="Unassembled WGS sequence"/>
</dbReference>
<dbReference type="InterPro" id="IPR027417">
    <property type="entry name" value="P-loop_NTPase"/>
</dbReference>
<evidence type="ECO:0000256" key="9">
    <source>
        <dbReference type="ARBA" id="ARBA00022741"/>
    </source>
</evidence>
<feature type="domain" description="Tyrosine-protein kinase G-rich" evidence="19">
    <location>
        <begin position="437"/>
        <end position="513"/>
    </location>
</feature>
<keyword evidence="21" id="KW-1185">Reference proteome</keyword>
<sequence>MSTQLAQFTPFRIPLEKQRSVNLSSVLKKYLYHWPLFLIGLSLAAVGVFTYYQVAKPVYEIKATLLIQNEKKTADQQSPLHEIDLLSTNRIMENEFEILKSKQLIGEVVRDLKLDIVYQRMDGLATEDLYKNSPVKLTLINPTGNYSSSTVNLVIIDKNSFFVSMPDGNLKQFSFKETFKNNFGSWKLEPTPVIGEFKGAKIRIVLHDPDALAIQYQKRIGAALSSKSSTAAVLSISDEVAQRGKDILNRLIQNYKVAGILVKKQETRSTLDFIDSRLTTLASELNSAEKGIETFKSSRGLTDLSSDSKISLENMQANDARLSQVNVQLSIIEGIERYINSSLNSGKTPSTLGIDDPALSSLIEKLAQLQLQRERLLATTPETNPDFEPINRSISITKSAIKENVASIRSTLQNTQAKLQSFNDNFLYSIKNIPVQERQFINIKRQQAIKEGLYTYLLQKKEEVSVSYASALANDRIVDEAYAGAPKSALKAMIFAIALFLGLAFPAGLIYARGVISPKVNDLSELKESGEIPIIGELPFEPTKNTIAINGKSTTAISEQFRALRIKMYYLFGQKETGRVTLVTSSVAGEGKTYVSSNLGVAMAFSGRKTVLVELDLRKPKLAEVFEINTDHPGISDFLNGKASVDEIIQNSKLEPTLDVIGSGALVHNPSELLERQQLADLILSLRDLYDDVIIDSPPVHLVPDAMILSRVADMTLYMIRQGFTKVDELEFLRELNKQNQLVNINVIFNSIQRIRYGYGYNYDNNYYNSKKPSLLRSIFGDFTSRF</sequence>
<dbReference type="GO" id="GO:0005524">
    <property type="term" value="F:ATP binding"/>
    <property type="evidence" value="ECO:0007669"/>
    <property type="project" value="UniProtKB-KW"/>
</dbReference>
<feature type="domain" description="AAA" evidence="18">
    <location>
        <begin position="588"/>
        <end position="702"/>
    </location>
</feature>
<comment type="similarity">
    <text evidence="2">Belongs to the CpsD/CapB family.</text>
</comment>
<gene>
    <name evidence="20" type="ORF">SAMN04487995_0439</name>
</gene>
<evidence type="ECO:0000256" key="6">
    <source>
        <dbReference type="ARBA" id="ARBA00022519"/>
    </source>
</evidence>
<protein>
    <recommendedName>
        <fullName evidence="4">non-specific protein-tyrosine kinase</fullName>
        <ecNumber evidence="4">2.7.10.2</ecNumber>
    </recommendedName>
</protein>
<dbReference type="Pfam" id="PF13807">
    <property type="entry name" value="GNVR"/>
    <property type="match status" value="1"/>
</dbReference>
<evidence type="ECO:0000256" key="4">
    <source>
        <dbReference type="ARBA" id="ARBA00011903"/>
    </source>
</evidence>
<evidence type="ECO:0000256" key="14">
    <source>
        <dbReference type="ARBA" id="ARBA00023137"/>
    </source>
</evidence>
<dbReference type="InterPro" id="IPR005702">
    <property type="entry name" value="Wzc-like_C"/>
</dbReference>
<keyword evidence="8 16" id="KW-0812">Transmembrane</keyword>
<accession>A0A1H6QK57</accession>
<evidence type="ECO:0000256" key="13">
    <source>
        <dbReference type="ARBA" id="ARBA00023136"/>
    </source>
</evidence>
<keyword evidence="12 16" id="KW-1133">Transmembrane helix</keyword>
<keyword evidence="11" id="KW-0067">ATP-binding</keyword>
<dbReference type="Pfam" id="PF13614">
    <property type="entry name" value="AAA_31"/>
    <property type="match status" value="1"/>
</dbReference>
<dbReference type="PANTHER" id="PTHR32309">
    <property type="entry name" value="TYROSINE-PROTEIN KINASE"/>
    <property type="match status" value="1"/>
</dbReference>
<dbReference type="RefSeq" id="WP_090331481.1">
    <property type="nucleotide sequence ID" value="NZ_FNXY01000001.1"/>
</dbReference>
<proteinExistence type="inferred from homology"/>
<name>A0A1H6QK57_9BACT</name>
<keyword evidence="13 16" id="KW-0472">Membrane</keyword>
<keyword evidence="6" id="KW-0997">Cell inner membrane</keyword>
<evidence type="ECO:0000256" key="1">
    <source>
        <dbReference type="ARBA" id="ARBA00004429"/>
    </source>
</evidence>
<evidence type="ECO:0000256" key="2">
    <source>
        <dbReference type="ARBA" id="ARBA00007316"/>
    </source>
</evidence>
<dbReference type="GO" id="GO:0004715">
    <property type="term" value="F:non-membrane spanning protein tyrosine kinase activity"/>
    <property type="evidence" value="ECO:0007669"/>
    <property type="project" value="UniProtKB-EC"/>
</dbReference>
<evidence type="ECO:0000256" key="10">
    <source>
        <dbReference type="ARBA" id="ARBA00022777"/>
    </source>
</evidence>
<keyword evidence="10" id="KW-0418">Kinase</keyword>
<feature type="transmembrane region" description="Helical" evidence="16">
    <location>
        <begin position="32"/>
        <end position="52"/>
    </location>
</feature>
<dbReference type="STRING" id="408657.SAMN04487995_0439"/>
<feature type="domain" description="Polysaccharide chain length determinant N-terminal" evidence="17">
    <location>
        <begin position="25"/>
        <end position="112"/>
    </location>
</feature>
<dbReference type="Gene3D" id="3.40.50.300">
    <property type="entry name" value="P-loop containing nucleotide triphosphate hydrolases"/>
    <property type="match status" value="1"/>
</dbReference>
<dbReference type="GO" id="GO:0005886">
    <property type="term" value="C:plasma membrane"/>
    <property type="evidence" value="ECO:0007669"/>
    <property type="project" value="UniProtKB-SubCell"/>
</dbReference>
<dbReference type="Pfam" id="PF02706">
    <property type="entry name" value="Wzz"/>
    <property type="match status" value="1"/>
</dbReference>
<evidence type="ECO:0000256" key="12">
    <source>
        <dbReference type="ARBA" id="ARBA00022989"/>
    </source>
</evidence>
<keyword evidence="7" id="KW-0808">Transferase</keyword>
<dbReference type="SUPFAM" id="SSF52540">
    <property type="entry name" value="P-loop containing nucleoside triphosphate hydrolases"/>
    <property type="match status" value="1"/>
</dbReference>
<comment type="similarity">
    <text evidence="3">Belongs to the etk/wzc family.</text>
</comment>
<dbReference type="AlphaFoldDB" id="A0A1H6QK57"/>
<comment type="catalytic activity">
    <reaction evidence="15">
        <text>L-tyrosyl-[protein] + ATP = O-phospho-L-tyrosyl-[protein] + ADP + H(+)</text>
        <dbReference type="Rhea" id="RHEA:10596"/>
        <dbReference type="Rhea" id="RHEA-COMP:10136"/>
        <dbReference type="Rhea" id="RHEA-COMP:20101"/>
        <dbReference type="ChEBI" id="CHEBI:15378"/>
        <dbReference type="ChEBI" id="CHEBI:30616"/>
        <dbReference type="ChEBI" id="CHEBI:46858"/>
        <dbReference type="ChEBI" id="CHEBI:61978"/>
        <dbReference type="ChEBI" id="CHEBI:456216"/>
        <dbReference type="EC" id="2.7.10.2"/>
    </reaction>
</comment>
<feature type="transmembrane region" description="Helical" evidence="16">
    <location>
        <begin position="492"/>
        <end position="512"/>
    </location>
</feature>
<evidence type="ECO:0000256" key="3">
    <source>
        <dbReference type="ARBA" id="ARBA00008883"/>
    </source>
</evidence>